<dbReference type="Proteomes" id="UP000323221">
    <property type="component" value="Unassembled WGS sequence"/>
</dbReference>
<dbReference type="EMBL" id="VOIR01000012">
    <property type="protein sequence ID" value="KAA6435192.1"/>
    <property type="molecule type" value="Genomic_DNA"/>
</dbReference>
<feature type="region of interest" description="Disordered" evidence="6">
    <location>
        <begin position="290"/>
        <end position="314"/>
    </location>
</feature>
<dbReference type="OrthoDB" id="9815120at2"/>
<dbReference type="InterPro" id="IPR037185">
    <property type="entry name" value="EmrE-like"/>
</dbReference>
<feature type="transmembrane region" description="Helical" evidence="7">
    <location>
        <begin position="149"/>
        <end position="167"/>
    </location>
</feature>
<dbReference type="SUPFAM" id="SSF103481">
    <property type="entry name" value="Multidrug resistance efflux transporter EmrE"/>
    <property type="match status" value="2"/>
</dbReference>
<dbReference type="InterPro" id="IPR050638">
    <property type="entry name" value="AA-Vitamin_Transporters"/>
</dbReference>
<dbReference type="Pfam" id="PF00892">
    <property type="entry name" value="EamA"/>
    <property type="match status" value="1"/>
</dbReference>
<dbReference type="InterPro" id="IPR000620">
    <property type="entry name" value="EamA_dom"/>
</dbReference>
<feature type="domain" description="EamA" evidence="8">
    <location>
        <begin position="150"/>
        <end position="282"/>
    </location>
</feature>
<comment type="subcellular location">
    <subcellularLocation>
        <location evidence="1">Membrane</location>
        <topology evidence="1">Multi-pass membrane protein</topology>
    </subcellularLocation>
</comment>
<evidence type="ECO:0000313" key="10">
    <source>
        <dbReference type="Proteomes" id="UP000323221"/>
    </source>
</evidence>
<feature type="transmembrane region" description="Helical" evidence="7">
    <location>
        <begin position="123"/>
        <end position="143"/>
    </location>
</feature>
<evidence type="ECO:0000256" key="2">
    <source>
        <dbReference type="ARBA" id="ARBA00007362"/>
    </source>
</evidence>
<comment type="caution">
    <text evidence="9">The sequence shown here is derived from an EMBL/GenBank/DDBJ whole genome shotgun (WGS) entry which is preliminary data.</text>
</comment>
<name>A0A5M8QLT8_9MICO</name>
<feature type="transmembrane region" description="Helical" evidence="7">
    <location>
        <begin position="73"/>
        <end position="91"/>
    </location>
</feature>
<feature type="transmembrane region" description="Helical" evidence="7">
    <location>
        <begin position="240"/>
        <end position="260"/>
    </location>
</feature>
<proteinExistence type="inferred from homology"/>
<sequence length="314" mass="31558">MPHLPRLRTGGIVAGVLLVLCSIASVQLGASIAKTLFDRIDPAALTPLRLALAALVILVIARPRIRSWNRAAWRSVALLGVALAGMNLLFYLSLPRIPIALAVAVELLGPLVLALVQSRRLVDVAWVGLAAIGVGVIGAQSIAGDLDPVGVLLALGAGACWAGYILASASVGRQVPGVGGLAGALVIATVAVLPFGLLGAIGAVGADPSALLPAFAVAMLSSAIAYGLELLALRRVPTRVFGILMALEPASAALFGFLVIGELLGGLDLLALALVIVAAVGVAMTAARGRREPPPLTGPVGLGQPGVGQVPPLP</sequence>
<protein>
    <submittedName>
        <fullName evidence="9">EamA family transporter</fullName>
    </submittedName>
</protein>
<keyword evidence="10" id="KW-1185">Reference proteome</keyword>
<feature type="transmembrane region" description="Helical" evidence="7">
    <location>
        <begin position="97"/>
        <end position="116"/>
    </location>
</feature>
<dbReference type="PANTHER" id="PTHR32322:SF2">
    <property type="entry name" value="EAMA DOMAIN-CONTAINING PROTEIN"/>
    <property type="match status" value="1"/>
</dbReference>
<evidence type="ECO:0000256" key="1">
    <source>
        <dbReference type="ARBA" id="ARBA00004141"/>
    </source>
</evidence>
<feature type="transmembrane region" description="Helical" evidence="7">
    <location>
        <begin position="210"/>
        <end position="228"/>
    </location>
</feature>
<feature type="transmembrane region" description="Helical" evidence="7">
    <location>
        <begin position="44"/>
        <end position="61"/>
    </location>
</feature>
<feature type="transmembrane region" description="Helical" evidence="7">
    <location>
        <begin position="12"/>
        <end position="32"/>
    </location>
</feature>
<gene>
    <name evidence="9" type="ORF">FQ330_05410</name>
</gene>
<dbReference type="AlphaFoldDB" id="A0A5M8QLT8"/>
<reference evidence="9 10" key="1">
    <citation type="submission" date="2019-08" db="EMBL/GenBank/DDBJ databases">
        <title>Agrococcus lahaulensis sp. nov., isolated from a cold desert of the Indian Himalayas.</title>
        <authorList>
            <person name="Qu J.H."/>
        </authorList>
    </citation>
    <scope>NUCLEOTIDE SEQUENCE [LARGE SCALE GENOMIC DNA]</scope>
    <source>
        <strain evidence="9 10">NS18</strain>
    </source>
</reference>
<feature type="transmembrane region" description="Helical" evidence="7">
    <location>
        <begin position="179"/>
        <end position="204"/>
    </location>
</feature>
<evidence type="ECO:0000256" key="6">
    <source>
        <dbReference type="SAM" id="MobiDB-lite"/>
    </source>
</evidence>
<evidence type="ECO:0000259" key="8">
    <source>
        <dbReference type="Pfam" id="PF00892"/>
    </source>
</evidence>
<organism evidence="9 10">
    <name type="scientific">Agrococcus sediminis</name>
    <dbReference type="NCBI Taxonomy" id="2599924"/>
    <lineage>
        <taxon>Bacteria</taxon>
        <taxon>Bacillati</taxon>
        <taxon>Actinomycetota</taxon>
        <taxon>Actinomycetes</taxon>
        <taxon>Micrococcales</taxon>
        <taxon>Microbacteriaceae</taxon>
        <taxon>Agrococcus</taxon>
    </lineage>
</organism>
<keyword evidence="4 7" id="KW-1133">Transmembrane helix</keyword>
<feature type="transmembrane region" description="Helical" evidence="7">
    <location>
        <begin position="266"/>
        <end position="287"/>
    </location>
</feature>
<dbReference type="RefSeq" id="WP_146355810.1">
    <property type="nucleotide sequence ID" value="NZ_VOIR01000012.1"/>
</dbReference>
<dbReference type="PANTHER" id="PTHR32322">
    <property type="entry name" value="INNER MEMBRANE TRANSPORTER"/>
    <property type="match status" value="1"/>
</dbReference>
<dbReference type="GO" id="GO:0016020">
    <property type="term" value="C:membrane"/>
    <property type="evidence" value="ECO:0007669"/>
    <property type="project" value="UniProtKB-SubCell"/>
</dbReference>
<evidence type="ECO:0000256" key="4">
    <source>
        <dbReference type="ARBA" id="ARBA00022989"/>
    </source>
</evidence>
<evidence type="ECO:0000256" key="5">
    <source>
        <dbReference type="ARBA" id="ARBA00023136"/>
    </source>
</evidence>
<comment type="similarity">
    <text evidence="2">Belongs to the EamA transporter family.</text>
</comment>
<evidence type="ECO:0000313" key="9">
    <source>
        <dbReference type="EMBL" id="KAA6435192.1"/>
    </source>
</evidence>
<accession>A0A5M8QLT8</accession>
<evidence type="ECO:0000256" key="3">
    <source>
        <dbReference type="ARBA" id="ARBA00022692"/>
    </source>
</evidence>
<keyword evidence="3 7" id="KW-0812">Transmembrane</keyword>
<keyword evidence="5 7" id="KW-0472">Membrane</keyword>
<evidence type="ECO:0000256" key="7">
    <source>
        <dbReference type="SAM" id="Phobius"/>
    </source>
</evidence>